<proteinExistence type="predicted"/>
<evidence type="ECO:0000313" key="1">
    <source>
        <dbReference type="EMBL" id="OGC14529.1"/>
    </source>
</evidence>
<dbReference type="AlphaFoldDB" id="A0A1F4S2D0"/>
<sequence length="68" mass="7477">MKCPLCGSEFDPSCKNNKKSACASCPMRGSCELLCCPNCGYEIPKESKIVNFFFSIINFLRSGKNAKS</sequence>
<name>A0A1F4S2D0_UNCSA</name>
<protein>
    <recommendedName>
        <fullName evidence="3">DNA helicase PriA</fullName>
    </recommendedName>
</protein>
<evidence type="ECO:0000313" key="2">
    <source>
        <dbReference type="Proteomes" id="UP000177905"/>
    </source>
</evidence>
<comment type="caution">
    <text evidence="1">The sequence shown here is derived from an EMBL/GenBank/DDBJ whole genome shotgun (WGS) entry which is preliminary data.</text>
</comment>
<reference evidence="1 2" key="1">
    <citation type="journal article" date="2016" name="Nat. Commun.">
        <title>Thousands of microbial genomes shed light on interconnected biogeochemical processes in an aquifer system.</title>
        <authorList>
            <person name="Anantharaman K."/>
            <person name="Brown C.T."/>
            <person name="Hug L.A."/>
            <person name="Sharon I."/>
            <person name="Castelle C.J."/>
            <person name="Probst A.J."/>
            <person name="Thomas B.C."/>
            <person name="Singh A."/>
            <person name="Wilkins M.J."/>
            <person name="Karaoz U."/>
            <person name="Brodie E.L."/>
            <person name="Williams K.H."/>
            <person name="Hubbard S.S."/>
            <person name="Banfield J.F."/>
        </authorList>
    </citation>
    <scope>NUCLEOTIDE SEQUENCE [LARGE SCALE GENOMIC DNA]</scope>
</reference>
<dbReference type="Proteomes" id="UP000177905">
    <property type="component" value="Unassembled WGS sequence"/>
</dbReference>
<accession>A0A1F4S2D0</accession>
<gene>
    <name evidence="1" type="ORF">A2290_00020</name>
</gene>
<dbReference type="EMBL" id="MEUA01000035">
    <property type="protein sequence ID" value="OGC14529.1"/>
    <property type="molecule type" value="Genomic_DNA"/>
</dbReference>
<organism evidence="1 2">
    <name type="scientific">candidate division WOR-1 bacterium RIFOXYB2_FULL_36_35</name>
    <dbReference type="NCBI Taxonomy" id="1802578"/>
    <lineage>
        <taxon>Bacteria</taxon>
        <taxon>Bacillati</taxon>
        <taxon>Saganbacteria</taxon>
    </lineage>
</organism>
<evidence type="ECO:0008006" key="3">
    <source>
        <dbReference type="Google" id="ProtNLM"/>
    </source>
</evidence>